<accession>A0A0E9QTS9</accession>
<dbReference type="AlphaFoldDB" id="A0A0E9QTS9"/>
<reference evidence="1" key="1">
    <citation type="submission" date="2014-11" db="EMBL/GenBank/DDBJ databases">
        <authorList>
            <person name="Amaro Gonzalez C."/>
        </authorList>
    </citation>
    <scope>NUCLEOTIDE SEQUENCE</scope>
</reference>
<reference evidence="1" key="2">
    <citation type="journal article" date="2015" name="Fish Shellfish Immunol.">
        <title>Early steps in the European eel (Anguilla anguilla)-Vibrio vulnificus interaction in the gills: Role of the RtxA13 toxin.</title>
        <authorList>
            <person name="Callol A."/>
            <person name="Pajuelo D."/>
            <person name="Ebbesson L."/>
            <person name="Teles M."/>
            <person name="MacKenzie S."/>
            <person name="Amaro C."/>
        </authorList>
    </citation>
    <scope>NUCLEOTIDE SEQUENCE</scope>
</reference>
<proteinExistence type="predicted"/>
<sequence>MTSQLASYGRSSQSNQLHTSQYSRICSVFGLKALLCESMYISEARYIF</sequence>
<dbReference type="EMBL" id="GBXM01088211">
    <property type="protein sequence ID" value="JAH20366.1"/>
    <property type="molecule type" value="Transcribed_RNA"/>
</dbReference>
<name>A0A0E9QTS9_ANGAN</name>
<organism evidence="1">
    <name type="scientific">Anguilla anguilla</name>
    <name type="common">European freshwater eel</name>
    <name type="synonym">Muraena anguilla</name>
    <dbReference type="NCBI Taxonomy" id="7936"/>
    <lineage>
        <taxon>Eukaryota</taxon>
        <taxon>Metazoa</taxon>
        <taxon>Chordata</taxon>
        <taxon>Craniata</taxon>
        <taxon>Vertebrata</taxon>
        <taxon>Euteleostomi</taxon>
        <taxon>Actinopterygii</taxon>
        <taxon>Neopterygii</taxon>
        <taxon>Teleostei</taxon>
        <taxon>Anguilliformes</taxon>
        <taxon>Anguillidae</taxon>
        <taxon>Anguilla</taxon>
    </lineage>
</organism>
<protein>
    <submittedName>
        <fullName evidence="1">Uncharacterized protein</fullName>
    </submittedName>
</protein>
<evidence type="ECO:0000313" key="1">
    <source>
        <dbReference type="EMBL" id="JAH20366.1"/>
    </source>
</evidence>